<comment type="similarity">
    <text evidence="1">Belongs to the rtf2 family.</text>
</comment>
<dbReference type="PANTHER" id="PTHR12775:SF0">
    <property type="entry name" value="REPLICATION TERMINATION FACTOR 2"/>
    <property type="match status" value="1"/>
</dbReference>
<evidence type="ECO:0008006" key="5">
    <source>
        <dbReference type="Google" id="ProtNLM"/>
    </source>
</evidence>
<feature type="compositionally biased region" description="Basic and acidic residues" evidence="2">
    <location>
        <begin position="9"/>
        <end position="25"/>
    </location>
</feature>
<feature type="region of interest" description="Disordered" evidence="2">
    <location>
        <begin position="203"/>
        <end position="240"/>
    </location>
</feature>
<organism evidence="3 4">
    <name type="scientific">Malassezia nana</name>
    <dbReference type="NCBI Taxonomy" id="180528"/>
    <lineage>
        <taxon>Eukaryota</taxon>
        <taxon>Fungi</taxon>
        <taxon>Dikarya</taxon>
        <taxon>Basidiomycota</taxon>
        <taxon>Ustilaginomycotina</taxon>
        <taxon>Malasseziomycetes</taxon>
        <taxon>Malasseziales</taxon>
        <taxon>Malasseziaceae</taxon>
        <taxon>Malassezia</taxon>
    </lineage>
</organism>
<dbReference type="EMBL" id="CP119894">
    <property type="protein sequence ID" value="WFD26588.1"/>
    <property type="molecule type" value="Genomic_DNA"/>
</dbReference>
<accession>A0AAF0J3B2</accession>
<reference evidence="3" key="1">
    <citation type="submission" date="2023-03" db="EMBL/GenBank/DDBJ databases">
        <title>Mating type loci evolution in Malassezia.</title>
        <authorList>
            <person name="Coelho M.A."/>
        </authorList>
    </citation>
    <scope>NUCLEOTIDE SEQUENCE</scope>
    <source>
        <strain evidence="3">CBS 9557</strain>
    </source>
</reference>
<evidence type="ECO:0000256" key="1">
    <source>
        <dbReference type="ARBA" id="ARBA00009885"/>
    </source>
</evidence>
<dbReference type="Proteomes" id="UP001213623">
    <property type="component" value="Chromosome 3"/>
</dbReference>
<sequence length="240" mass="26790">MGNDGGSIARRDDLVRTRAQEPVSQDRDELRHSVWTLCRLSRHRLQAPVMLDRLGQLYNKDALIEYLLRRSKHTASDAESRVARHIRGLKDVRGVTLSPNPVQEAEQGEVLYYPFVCPLTQRLMNGKQKFVALWTCGCVFSEAGLRETACPTPPKKEGASSTPCPQCGVPFHPAGLWRTDPLLDDDVVLLYPPPDAMDALRTQLAAQRKKRKASSMGEPLQRPVPSMADSLKRARAEAPL</sequence>
<dbReference type="GO" id="GO:0005634">
    <property type="term" value="C:nucleus"/>
    <property type="evidence" value="ECO:0007669"/>
    <property type="project" value="TreeGrafter"/>
</dbReference>
<evidence type="ECO:0000313" key="4">
    <source>
        <dbReference type="Proteomes" id="UP001213623"/>
    </source>
</evidence>
<dbReference type="CDD" id="cd16653">
    <property type="entry name" value="RING-like_Rtf2"/>
    <property type="match status" value="1"/>
</dbReference>
<evidence type="ECO:0000313" key="3">
    <source>
        <dbReference type="EMBL" id="WFD26588.1"/>
    </source>
</evidence>
<proteinExistence type="inferred from homology"/>
<name>A0AAF0J3B2_9BASI</name>
<dbReference type="Pfam" id="PF04641">
    <property type="entry name" value="Rtf2"/>
    <property type="match status" value="1"/>
</dbReference>
<dbReference type="AlphaFoldDB" id="A0AAF0J3B2"/>
<keyword evidence="4" id="KW-1185">Reference proteome</keyword>
<gene>
    <name evidence="3" type="ORF">MNAN1_001571</name>
</gene>
<feature type="region of interest" description="Disordered" evidence="2">
    <location>
        <begin position="1"/>
        <end position="25"/>
    </location>
</feature>
<evidence type="ECO:0000256" key="2">
    <source>
        <dbReference type="SAM" id="MobiDB-lite"/>
    </source>
</evidence>
<dbReference type="InterPro" id="IPR027799">
    <property type="entry name" value="Rtf2_RING-finger"/>
</dbReference>
<dbReference type="GO" id="GO:0006274">
    <property type="term" value="P:DNA replication termination"/>
    <property type="evidence" value="ECO:0007669"/>
    <property type="project" value="TreeGrafter"/>
</dbReference>
<feature type="compositionally biased region" description="Basic and acidic residues" evidence="2">
    <location>
        <begin position="230"/>
        <end position="240"/>
    </location>
</feature>
<protein>
    <recommendedName>
        <fullName evidence="5">Replication termination factor 2</fullName>
    </recommendedName>
</protein>
<dbReference type="PANTHER" id="PTHR12775">
    <property type="entry name" value="PROTEIN C20ORF43 HOMOLOG"/>
    <property type="match status" value="1"/>
</dbReference>
<dbReference type="InterPro" id="IPR006735">
    <property type="entry name" value="Rtf2"/>
</dbReference>